<feature type="transmembrane region" description="Helical" evidence="9">
    <location>
        <begin position="250"/>
        <end position="274"/>
    </location>
</feature>
<dbReference type="InterPro" id="IPR029020">
    <property type="entry name" value="Ammonium/urea_transptr"/>
</dbReference>
<dbReference type="GO" id="GO:0016020">
    <property type="term" value="C:membrane"/>
    <property type="evidence" value="ECO:0007669"/>
    <property type="project" value="UniProtKB-SubCell"/>
</dbReference>
<evidence type="ECO:0000256" key="3">
    <source>
        <dbReference type="ARBA" id="ARBA00022448"/>
    </source>
</evidence>
<feature type="transmembrane region" description="Helical" evidence="9">
    <location>
        <begin position="207"/>
        <end position="230"/>
    </location>
</feature>
<keyword evidence="5 9" id="KW-1133">Transmembrane helix</keyword>
<feature type="transmembrane region" description="Helical" evidence="9">
    <location>
        <begin position="412"/>
        <end position="430"/>
    </location>
</feature>
<feature type="transmembrane region" description="Helical" evidence="9">
    <location>
        <begin position="324"/>
        <end position="349"/>
    </location>
</feature>
<keyword evidence="4 9" id="KW-0812">Transmembrane</keyword>
<dbReference type="EMBL" id="CAFBMK010000051">
    <property type="protein sequence ID" value="CAB4909871.1"/>
    <property type="molecule type" value="Genomic_DNA"/>
</dbReference>
<evidence type="ECO:0000256" key="1">
    <source>
        <dbReference type="ARBA" id="ARBA00004141"/>
    </source>
</evidence>
<feature type="transmembrane region" description="Helical" evidence="9">
    <location>
        <begin position="180"/>
        <end position="200"/>
    </location>
</feature>
<sequence length="540" mass="55900">MSSTLRSRRATGAQSDPKKQRTPIVRTPTKWTMPSRKRLGIAALTSVFAAAIAIPATSAAVYAPDNGYTGADAAQIPTDLLKLVNELNAVWLILGACLVFFMQVGFLGLEVGFSRGKNVGSGIAKIVVNIAVAAIVWWAVGYSIAFGSGAHPLIGGGDFFYKLTYDEAGVPTATGGADGFAFFFFQFTFAAVALAIVWGSTLERIKFVVYPIFAIVFLAIIYPIVAHATWSGVGYFGGDNGLTIGDAAGALDYAGSGVVHLCGATAALAAAIVLGPRKGKYGPDGKPRAIPGHSMPIFGIGVVVLWLGWFGFNGVSSLNTDSGFFAHVIAVTNLAAGAGVVGAGLTVWLKTKSFDVGMVGNGAIAGLVAITAPAGYVEMWAAPIIGFIAGIIVVFGILFIDRIGIDDPVGATSAHGLAGIWGTLAVGLFLSPDLAKYNALGGNPDGGLFTGGGIDQLIVQALVVIITFAFVFTLSFATFWIIKKTIGIRVSEEAEVAGLDISEHGMYGYPEQFIPEAELVGAQYAATPSIGATPSKEIKA</sequence>
<dbReference type="GO" id="GO:0008519">
    <property type="term" value="F:ammonium channel activity"/>
    <property type="evidence" value="ECO:0007669"/>
    <property type="project" value="InterPro"/>
</dbReference>
<keyword evidence="6 9" id="KW-0472">Membrane</keyword>
<feature type="transmembrane region" description="Helical" evidence="9">
    <location>
        <begin position="356"/>
        <end position="374"/>
    </location>
</feature>
<evidence type="ECO:0000256" key="6">
    <source>
        <dbReference type="ARBA" id="ARBA00023136"/>
    </source>
</evidence>
<gene>
    <name evidence="11" type="ORF">UFOPK3564_01156</name>
</gene>
<evidence type="ECO:0000313" key="11">
    <source>
        <dbReference type="EMBL" id="CAB4909871.1"/>
    </source>
</evidence>
<dbReference type="InterPro" id="IPR001905">
    <property type="entry name" value="Ammonium_transpt"/>
</dbReference>
<feature type="transmembrane region" description="Helical" evidence="9">
    <location>
        <begin position="380"/>
        <end position="400"/>
    </location>
</feature>
<evidence type="ECO:0000259" key="10">
    <source>
        <dbReference type="Pfam" id="PF00909"/>
    </source>
</evidence>
<dbReference type="Pfam" id="PF00909">
    <property type="entry name" value="Ammonium_transp"/>
    <property type="match status" value="1"/>
</dbReference>
<evidence type="ECO:0000256" key="5">
    <source>
        <dbReference type="ARBA" id="ARBA00022989"/>
    </source>
</evidence>
<dbReference type="PROSITE" id="PS01219">
    <property type="entry name" value="AMMONIUM_TRANSP"/>
    <property type="match status" value="1"/>
</dbReference>
<dbReference type="InterPro" id="IPR024041">
    <property type="entry name" value="NH4_transpt_AmtB-like_dom"/>
</dbReference>
<protein>
    <submittedName>
        <fullName evidence="11">Unannotated protein</fullName>
    </submittedName>
</protein>
<dbReference type="SUPFAM" id="SSF111352">
    <property type="entry name" value="Ammonium transporter"/>
    <property type="match status" value="1"/>
</dbReference>
<feature type="region of interest" description="Disordered" evidence="8">
    <location>
        <begin position="1"/>
        <end position="29"/>
    </location>
</feature>
<dbReference type="NCBIfam" id="TIGR00836">
    <property type="entry name" value="amt"/>
    <property type="match status" value="1"/>
</dbReference>
<comment type="subcellular location">
    <subcellularLocation>
        <location evidence="1">Membrane</location>
        <topology evidence="1">Multi-pass membrane protein</topology>
    </subcellularLocation>
</comment>
<feature type="transmembrane region" description="Helical" evidence="9">
    <location>
        <begin position="457"/>
        <end position="482"/>
    </location>
</feature>
<evidence type="ECO:0000256" key="7">
    <source>
        <dbReference type="ARBA" id="ARBA00023177"/>
    </source>
</evidence>
<feature type="transmembrane region" description="Helical" evidence="9">
    <location>
        <begin position="295"/>
        <end position="312"/>
    </location>
</feature>
<feature type="transmembrane region" description="Helical" evidence="9">
    <location>
        <begin position="89"/>
        <end position="111"/>
    </location>
</feature>
<dbReference type="AlphaFoldDB" id="A0A6J7GNI6"/>
<reference evidence="11" key="1">
    <citation type="submission" date="2020-05" db="EMBL/GenBank/DDBJ databases">
        <authorList>
            <person name="Chiriac C."/>
            <person name="Salcher M."/>
            <person name="Ghai R."/>
            <person name="Kavagutti S V."/>
        </authorList>
    </citation>
    <scope>NUCLEOTIDE SEQUENCE</scope>
</reference>
<name>A0A6J7GNI6_9ZZZZ</name>
<keyword evidence="7" id="KW-0924">Ammonia transport</keyword>
<proteinExistence type="inferred from homology"/>
<organism evidence="11">
    <name type="scientific">freshwater metagenome</name>
    <dbReference type="NCBI Taxonomy" id="449393"/>
    <lineage>
        <taxon>unclassified sequences</taxon>
        <taxon>metagenomes</taxon>
        <taxon>ecological metagenomes</taxon>
    </lineage>
</organism>
<feature type="domain" description="Ammonium transporter AmtB-like" evidence="10">
    <location>
        <begin position="90"/>
        <end position="509"/>
    </location>
</feature>
<accession>A0A6J7GNI6</accession>
<feature type="transmembrane region" description="Helical" evidence="9">
    <location>
        <begin position="39"/>
        <end position="63"/>
    </location>
</feature>
<dbReference type="InterPro" id="IPR018047">
    <property type="entry name" value="Ammonium_transpt_CS"/>
</dbReference>
<evidence type="ECO:0000256" key="8">
    <source>
        <dbReference type="SAM" id="MobiDB-lite"/>
    </source>
</evidence>
<dbReference type="Gene3D" id="1.10.3430.10">
    <property type="entry name" value="Ammonium transporter AmtB like domains"/>
    <property type="match status" value="1"/>
</dbReference>
<keyword evidence="3" id="KW-0813">Transport</keyword>
<evidence type="ECO:0000256" key="2">
    <source>
        <dbReference type="ARBA" id="ARBA00005887"/>
    </source>
</evidence>
<comment type="similarity">
    <text evidence="2">Belongs to the ammonia transporter channel (TC 1.A.11.2) family.</text>
</comment>
<evidence type="ECO:0000256" key="4">
    <source>
        <dbReference type="ARBA" id="ARBA00022692"/>
    </source>
</evidence>
<dbReference type="PANTHER" id="PTHR11730">
    <property type="entry name" value="AMMONIUM TRANSPORTER"/>
    <property type="match status" value="1"/>
</dbReference>
<dbReference type="GO" id="GO:0097272">
    <property type="term" value="P:ammonium homeostasis"/>
    <property type="evidence" value="ECO:0007669"/>
    <property type="project" value="TreeGrafter"/>
</dbReference>
<feature type="transmembrane region" description="Helical" evidence="9">
    <location>
        <begin position="123"/>
        <end position="145"/>
    </location>
</feature>
<evidence type="ECO:0000256" key="9">
    <source>
        <dbReference type="SAM" id="Phobius"/>
    </source>
</evidence>
<dbReference type="PANTHER" id="PTHR11730:SF89">
    <property type="entry name" value="AMMONIUM TRANSPORTER SLL0108-RELATED"/>
    <property type="match status" value="1"/>
</dbReference>